<protein>
    <submittedName>
        <fullName evidence="2">Uncharacterized protein</fullName>
    </submittedName>
</protein>
<organism evidence="2 3">
    <name type="scientific">Prunus dulcis</name>
    <name type="common">Almond</name>
    <name type="synonym">Amygdalus dulcis</name>
    <dbReference type="NCBI Taxonomy" id="3755"/>
    <lineage>
        <taxon>Eukaryota</taxon>
        <taxon>Viridiplantae</taxon>
        <taxon>Streptophyta</taxon>
        <taxon>Embryophyta</taxon>
        <taxon>Tracheophyta</taxon>
        <taxon>Spermatophyta</taxon>
        <taxon>Magnoliopsida</taxon>
        <taxon>eudicotyledons</taxon>
        <taxon>Gunneridae</taxon>
        <taxon>Pentapetalae</taxon>
        <taxon>rosids</taxon>
        <taxon>fabids</taxon>
        <taxon>Rosales</taxon>
        <taxon>Rosaceae</taxon>
        <taxon>Amygdaloideae</taxon>
        <taxon>Amygdaleae</taxon>
        <taxon>Prunus</taxon>
    </lineage>
</organism>
<gene>
    <name evidence="2" type="ORF">L3X38_022454</name>
</gene>
<dbReference type="Proteomes" id="UP001054821">
    <property type="component" value="Chromosome 4"/>
</dbReference>
<evidence type="ECO:0000313" key="3">
    <source>
        <dbReference type="Proteomes" id="UP001054821"/>
    </source>
</evidence>
<feature type="compositionally biased region" description="Polar residues" evidence="1">
    <location>
        <begin position="93"/>
        <end position="112"/>
    </location>
</feature>
<feature type="region of interest" description="Disordered" evidence="1">
    <location>
        <begin position="1"/>
        <end position="71"/>
    </location>
</feature>
<evidence type="ECO:0000313" key="2">
    <source>
        <dbReference type="EMBL" id="KAI5332325.1"/>
    </source>
</evidence>
<sequence length="166" mass="18259">MPYQASSPSKIPSSCRHTPSHTPSDLQQAPPHTSSSLKQSHLTTHLCKPEPISKTESSHPTANPKRLTPSQTTIASAIANIHHRSVKYKMTRIGTTEASSSQLDKQRPTASTRRQRTAPQDDFEDTTEVEDVALTHDSNVDAEVEDIAATHDSNVEVHTEPIEHLE</sequence>
<dbReference type="AlphaFoldDB" id="A0AAD4VW09"/>
<name>A0AAD4VW09_PRUDU</name>
<comment type="caution">
    <text evidence="2">The sequence shown here is derived from an EMBL/GenBank/DDBJ whole genome shotgun (WGS) entry which is preliminary data.</text>
</comment>
<feature type="compositionally biased region" description="Basic and acidic residues" evidence="1">
    <location>
        <begin position="47"/>
        <end position="57"/>
    </location>
</feature>
<reference evidence="2 3" key="1">
    <citation type="journal article" date="2022" name="G3 (Bethesda)">
        <title>Whole-genome sequence and methylome profiling of the almond [Prunus dulcis (Mill.) D.A. Webb] cultivar 'Nonpareil'.</title>
        <authorList>
            <person name="D'Amico-Willman K.M."/>
            <person name="Ouma W.Z."/>
            <person name="Meulia T."/>
            <person name="Sideli G.M."/>
            <person name="Gradziel T.M."/>
            <person name="Fresnedo-Ramirez J."/>
        </authorList>
    </citation>
    <scope>NUCLEOTIDE SEQUENCE [LARGE SCALE GENOMIC DNA]</scope>
    <source>
        <strain evidence="2">Clone GOH B32 T37-40</strain>
    </source>
</reference>
<keyword evidence="3" id="KW-1185">Reference proteome</keyword>
<feature type="compositionally biased region" description="Polar residues" evidence="1">
    <location>
        <begin position="1"/>
        <end position="43"/>
    </location>
</feature>
<proteinExistence type="predicted"/>
<dbReference type="EMBL" id="JAJFAZ020000004">
    <property type="protein sequence ID" value="KAI5332325.1"/>
    <property type="molecule type" value="Genomic_DNA"/>
</dbReference>
<evidence type="ECO:0000256" key="1">
    <source>
        <dbReference type="SAM" id="MobiDB-lite"/>
    </source>
</evidence>
<accession>A0AAD4VW09</accession>
<feature type="region of interest" description="Disordered" evidence="1">
    <location>
        <begin position="88"/>
        <end position="127"/>
    </location>
</feature>